<dbReference type="eggNOG" id="KOG2462">
    <property type="taxonomic scope" value="Eukaryota"/>
</dbReference>
<keyword evidence="1" id="KW-0479">Metal-binding</keyword>
<keyword evidence="4" id="KW-0862">Zinc</keyword>
<feature type="domain" description="C2H2-type" evidence="8">
    <location>
        <begin position="218"/>
        <end position="244"/>
    </location>
</feature>
<keyword evidence="3 6" id="KW-0863">Zinc-finger</keyword>
<dbReference type="InterPro" id="IPR036236">
    <property type="entry name" value="Znf_C2H2_sf"/>
</dbReference>
<evidence type="ECO:0000256" key="7">
    <source>
        <dbReference type="SAM" id="MobiDB-lite"/>
    </source>
</evidence>
<dbReference type="OrthoDB" id="6910977at2759"/>
<dbReference type="PROSITE" id="PS50157">
    <property type="entry name" value="ZINC_FINGER_C2H2_2"/>
    <property type="match status" value="3"/>
</dbReference>
<proteinExistence type="predicted"/>
<organism evidence="10">
    <name type="scientific">Drosophila grimshawi</name>
    <name type="common">Hawaiian fruit fly</name>
    <name type="synonym">Idiomyia grimshawi</name>
    <dbReference type="NCBI Taxonomy" id="7222"/>
    <lineage>
        <taxon>Eukaryota</taxon>
        <taxon>Metazoa</taxon>
        <taxon>Ecdysozoa</taxon>
        <taxon>Arthropoda</taxon>
        <taxon>Hexapoda</taxon>
        <taxon>Insecta</taxon>
        <taxon>Pterygota</taxon>
        <taxon>Neoptera</taxon>
        <taxon>Endopterygota</taxon>
        <taxon>Diptera</taxon>
        <taxon>Brachycera</taxon>
        <taxon>Muscomorpha</taxon>
        <taxon>Ephydroidea</taxon>
        <taxon>Drosophilidae</taxon>
        <taxon>Drosophila</taxon>
        <taxon>Hawaiian Drosophila</taxon>
    </lineage>
</organism>
<keyword evidence="2" id="KW-0677">Repeat</keyword>
<evidence type="ECO:0000256" key="1">
    <source>
        <dbReference type="ARBA" id="ARBA00022723"/>
    </source>
</evidence>
<feature type="compositionally biased region" description="Polar residues" evidence="7">
    <location>
        <begin position="156"/>
        <end position="171"/>
    </location>
</feature>
<dbReference type="InterPro" id="IPR013087">
    <property type="entry name" value="Znf_C2H2_type"/>
</dbReference>
<dbReference type="HOGENOM" id="CLU_083430_0_0_1"/>
<name>B4JF08_DROGR</name>
<gene>
    <name evidence="9" type="primary">Dgri\GH18346</name>
    <name evidence="9" type="ORF">Dgri_GH18346</name>
</gene>
<dbReference type="GO" id="GO:0005634">
    <property type="term" value="C:nucleus"/>
    <property type="evidence" value="ECO:0007669"/>
    <property type="project" value="UniProtKB-ARBA"/>
</dbReference>
<dbReference type="PhylomeDB" id="B4JF08"/>
<dbReference type="GO" id="GO:0008270">
    <property type="term" value="F:zinc ion binding"/>
    <property type="evidence" value="ECO:0007669"/>
    <property type="project" value="UniProtKB-KW"/>
</dbReference>
<evidence type="ECO:0000313" key="10">
    <source>
        <dbReference type="Proteomes" id="UP000001070"/>
    </source>
</evidence>
<dbReference type="InParanoid" id="B4JF08"/>
<evidence type="ECO:0000256" key="6">
    <source>
        <dbReference type="PROSITE-ProRule" id="PRU00042"/>
    </source>
</evidence>
<keyword evidence="5" id="KW-0539">Nucleus</keyword>
<feature type="domain" description="C2H2-type" evidence="8">
    <location>
        <begin position="249"/>
        <end position="267"/>
    </location>
</feature>
<dbReference type="SMART" id="SM00355">
    <property type="entry name" value="ZnF_C2H2"/>
    <property type="match status" value="3"/>
</dbReference>
<dbReference type="AlphaFoldDB" id="B4JF08"/>
<dbReference type="SMR" id="B4JF08"/>
<feature type="region of interest" description="Disordered" evidence="7">
    <location>
        <begin position="150"/>
        <end position="186"/>
    </location>
</feature>
<dbReference type="OMA" id="TMGHHEW"/>
<feature type="domain" description="C2H2-type" evidence="8">
    <location>
        <begin position="190"/>
        <end position="217"/>
    </location>
</feature>
<dbReference type="Pfam" id="PF00096">
    <property type="entry name" value="zf-C2H2"/>
    <property type="match status" value="2"/>
</dbReference>
<dbReference type="SUPFAM" id="SSF57667">
    <property type="entry name" value="beta-beta-alpha zinc fingers"/>
    <property type="match status" value="1"/>
</dbReference>
<protein>
    <submittedName>
        <fullName evidence="9">GH18346</fullName>
    </submittedName>
</protein>
<dbReference type="Proteomes" id="UP000001070">
    <property type="component" value="Unassembled WGS sequence"/>
</dbReference>
<evidence type="ECO:0000313" key="9">
    <source>
        <dbReference type="EMBL" id="EDV93289.1"/>
    </source>
</evidence>
<dbReference type="FunFam" id="3.30.160.60:FF:000446">
    <property type="entry name" value="Zinc finger protein"/>
    <property type="match status" value="2"/>
</dbReference>
<reference evidence="9 10" key="1">
    <citation type="journal article" date="2007" name="Nature">
        <title>Evolution of genes and genomes on the Drosophila phylogeny.</title>
        <authorList>
            <consortium name="Drosophila 12 Genomes Consortium"/>
            <person name="Clark A.G."/>
            <person name="Eisen M.B."/>
            <person name="Smith D.R."/>
            <person name="Bergman C.M."/>
            <person name="Oliver B."/>
            <person name="Markow T.A."/>
            <person name="Kaufman T.C."/>
            <person name="Kellis M."/>
            <person name="Gelbart W."/>
            <person name="Iyer V.N."/>
            <person name="Pollard D.A."/>
            <person name="Sackton T.B."/>
            <person name="Larracuente A.M."/>
            <person name="Singh N.D."/>
            <person name="Abad J.P."/>
            <person name="Abt D.N."/>
            <person name="Adryan B."/>
            <person name="Aguade M."/>
            <person name="Akashi H."/>
            <person name="Anderson W.W."/>
            <person name="Aquadro C.F."/>
            <person name="Ardell D.H."/>
            <person name="Arguello R."/>
            <person name="Artieri C.G."/>
            <person name="Barbash D.A."/>
            <person name="Barker D."/>
            <person name="Barsanti P."/>
            <person name="Batterham P."/>
            <person name="Batzoglou S."/>
            <person name="Begun D."/>
            <person name="Bhutkar A."/>
            <person name="Blanco E."/>
            <person name="Bosak S.A."/>
            <person name="Bradley R.K."/>
            <person name="Brand A.D."/>
            <person name="Brent M.R."/>
            <person name="Brooks A.N."/>
            <person name="Brown R.H."/>
            <person name="Butlin R.K."/>
            <person name="Caggese C."/>
            <person name="Calvi B.R."/>
            <person name="Bernardo de Carvalho A."/>
            <person name="Caspi A."/>
            <person name="Castrezana S."/>
            <person name="Celniker S.E."/>
            <person name="Chang J.L."/>
            <person name="Chapple C."/>
            <person name="Chatterji S."/>
            <person name="Chinwalla A."/>
            <person name="Civetta A."/>
            <person name="Clifton S.W."/>
            <person name="Comeron J.M."/>
            <person name="Costello J.C."/>
            <person name="Coyne J.A."/>
            <person name="Daub J."/>
            <person name="David R.G."/>
            <person name="Delcher A.L."/>
            <person name="Delehaunty K."/>
            <person name="Do C.B."/>
            <person name="Ebling H."/>
            <person name="Edwards K."/>
            <person name="Eickbush T."/>
            <person name="Evans J.D."/>
            <person name="Filipski A."/>
            <person name="Findeiss S."/>
            <person name="Freyhult E."/>
            <person name="Fulton L."/>
            <person name="Fulton R."/>
            <person name="Garcia A.C."/>
            <person name="Gardiner A."/>
            <person name="Garfield D.A."/>
            <person name="Garvin B.E."/>
            <person name="Gibson G."/>
            <person name="Gilbert D."/>
            <person name="Gnerre S."/>
            <person name="Godfrey J."/>
            <person name="Good R."/>
            <person name="Gotea V."/>
            <person name="Gravely B."/>
            <person name="Greenberg A.J."/>
            <person name="Griffiths-Jones S."/>
            <person name="Gross S."/>
            <person name="Guigo R."/>
            <person name="Gustafson E.A."/>
            <person name="Haerty W."/>
            <person name="Hahn M.W."/>
            <person name="Halligan D.L."/>
            <person name="Halpern A.L."/>
            <person name="Halter G.M."/>
            <person name="Han M.V."/>
            <person name="Heger A."/>
            <person name="Hillier L."/>
            <person name="Hinrichs A.S."/>
            <person name="Holmes I."/>
            <person name="Hoskins R.A."/>
            <person name="Hubisz M.J."/>
            <person name="Hultmark D."/>
            <person name="Huntley M.A."/>
            <person name="Jaffe D.B."/>
            <person name="Jagadeeshan S."/>
            <person name="Jeck W.R."/>
            <person name="Johnson J."/>
            <person name="Jones C.D."/>
            <person name="Jordan W.C."/>
            <person name="Karpen G.H."/>
            <person name="Kataoka E."/>
            <person name="Keightley P.D."/>
            <person name="Kheradpour P."/>
            <person name="Kirkness E.F."/>
            <person name="Koerich L.B."/>
            <person name="Kristiansen K."/>
            <person name="Kudrna D."/>
            <person name="Kulathinal R.J."/>
            <person name="Kumar S."/>
            <person name="Kwok R."/>
            <person name="Lander E."/>
            <person name="Langley C.H."/>
            <person name="Lapoint R."/>
            <person name="Lazzaro B.P."/>
            <person name="Lee S.J."/>
            <person name="Levesque L."/>
            <person name="Li R."/>
            <person name="Lin C.F."/>
            <person name="Lin M.F."/>
            <person name="Lindblad-Toh K."/>
            <person name="Llopart A."/>
            <person name="Long M."/>
            <person name="Low L."/>
            <person name="Lozovsky E."/>
            <person name="Lu J."/>
            <person name="Luo M."/>
            <person name="Machado C.A."/>
            <person name="Makalowski W."/>
            <person name="Marzo M."/>
            <person name="Matsuda M."/>
            <person name="Matzkin L."/>
            <person name="McAllister B."/>
            <person name="McBride C.S."/>
            <person name="McKernan B."/>
            <person name="McKernan K."/>
            <person name="Mendez-Lago M."/>
            <person name="Minx P."/>
            <person name="Mollenhauer M.U."/>
            <person name="Montooth K."/>
            <person name="Mount S.M."/>
            <person name="Mu X."/>
            <person name="Myers E."/>
            <person name="Negre B."/>
            <person name="Newfeld S."/>
            <person name="Nielsen R."/>
            <person name="Noor M.A."/>
            <person name="O'Grady P."/>
            <person name="Pachter L."/>
            <person name="Papaceit M."/>
            <person name="Parisi M.J."/>
            <person name="Parisi M."/>
            <person name="Parts L."/>
            <person name="Pedersen J.S."/>
            <person name="Pesole G."/>
            <person name="Phillippy A.M."/>
            <person name="Ponting C.P."/>
            <person name="Pop M."/>
            <person name="Porcelli D."/>
            <person name="Powell J.R."/>
            <person name="Prohaska S."/>
            <person name="Pruitt K."/>
            <person name="Puig M."/>
            <person name="Quesneville H."/>
            <person name="Ram K.R."/>
            <person name="Rand D."/>
            <person name="Rasmussen M.D."/>
            <person name="Reed L.K."/>
            <person name="Reenan R."/>
            <person name="Reily A."/>
            <person name="Remington K.A."/>
            <person name="Rieger T.T."/>
            <person name="Ritchie M.G."/>
            <person name="Robin C."/>
            <person name="Rogers Y.H."/>
            <person name="Rohde C."/>
            <person name="Rozas J."/>
            <person name="Rubenfield M.J."/>
            <person name="Ruiz A."/>
            <person name="Russo S."/>
            <person name="Salzberg S.L."/>
            <person name="Sanchez-Gracia A."/>
            <person name="Saranga D.J."/>
            <person name="Sato H."/>
            <person name="Schaeffer S.W."/>
            <person name="Schatz M.C."/>
            <person name="Schlenke T."/>
            <person name="Schwartz R."/>
            <person name="Segarra C."/>
            <person name="Singh R.S."/>
            <person name="Sirot L."/>
            <person name="Sirota M."/>
            <person name="Sisneros N.B."/>
            <person name="Smith C.D."/>
            <person name="Smith T.F."/>
            <person name="Spieth J."/>
            <person name="Stage D.E."/>
            <person name="Stark A."/>
            <person name="Stephan W."/>
            <person name="Strausberg R.L."/>
            <person name="Strempel S."/>
            <person name="Sturgill D."/>
            <person name="Sutton G."/>
            <person name="Sutton G.G."/>
            <person name="Tao W."/>
            <person name="Teichmann S."/>
            <person name="Tobari Y.N."/>
            <person name="Tomimura Y."/>
            <person name="Tsolas J.M."/>
            <person name="Valente V.L."/>
            <person name="Venter E."/>
            <person name="Venter J.C."/>
            <person name="Vicario S."/>
            <person name="Vieira F.G."/>
            <person name="Vilella A.J."/>
            <person name="Villasante A."/>
            <person name="Walenz B."/>
            <person name="Wang J."/>
            <person name="Wasserman M."/>
            <person name="Watts T."/>
            <person name="Wilson D."/>
            <person name="Wilson R.K."/>
            <person name="Wing R.A."/>
            <person name="Wolfner M.F."/>
            <person name="Wong A."/>
            <person name="Wong G.K."/>
            <person name="Wu C.I."/>
            <person name="Wu G."/>
            <person name="Yamamoto D."/>
            <person name="Yang H.P."/>
            <person name="Yang S.P."/>
            <person name="Yorke J.A."/>
            <person name="Yoshida K."/>
            <person name="Zdobnov E."/>
            <person name="Zhang P."/>
            <person name="Zhang Y."/>
            <person name="Zimin A.V."/>
            <person name="Baldwin J."/>
            <person name="Abdouelleil A."/>
            <person name="Abdulkadir J."/>
            <person name="Abebe A."/>
            <person name="Abera B."/>
            <person name="Abreu J."/>
            <person name="Acer S.C."/>
            <person name="Aftuck L."/>
            <person name="Alexander A."/>
            <person name="An P."/>
            <person name="Anderson E."/>
            <person name="Anderson S."/>
            <person name="Arachi H."/>
            <person name="Azer M."/>
            <person name="Bachantsang P."/>
            <person name="Barry A."/>
            <person name="Bayul T."/>
            <person name="Berlin A."/>
            <person name="Bessette D."/>
            <person name="Bloom T."/>
            <person name="Blye J."/>
            <person name="Boguslavskiy L."/>
            <person name="Bonnet C."/>
            <person name="Boukhgalter B."/>
            <person name="Bourzgui I."/>
            <person name="Brown A."/>
            <person name="Cahill P."/>
            <person name="Channer S."/>
            <person name="Cheshatsang Y."/>
            <person name="Chuda L."/>
            <person name="Citroen M."/>
            <person name="Collymore A."/>
            <person name="Cooke P."/>
            <person name="Costello M."/>
            <person name="D'Aco K."/>
            <person name="Daza R."/>
            <person name="De Haan G."/>
            <person name="DeGray S."/>
            <person name="DeMaso C."/>
            <person name="Dhargay N."/>
            <person name="Dooley K."/>
            <person name="Dooley E."/>
            <person name="Doricent M."/>
            <person name="Dorje P."/>
            <person name="Dorjee K."/>
            <person name="Dupes A."/>
            <person name="Elong R."/>
            <person name="Falk J."/>
            <person name="Farina A."/>
            <person name="Faro S."/>
            <person name="Ferguson D."/>
            <person name="Fisher S."/>
            <person name="Foley C.D."/>
            <person name="Franke A."/>
            <person name="Friedrich D."/>
            <person name="Gadbois L."/>
            <person name="Gearin G."/>
            <person name="Gearin C.R."/>
            <person name="Giannoukos G."/>
            <person name="Goode T."/>
            <person name="Graham J."/>
            <person name="Grandbois E."/>
            <person name="Grewal S."/>
            <person name="Gyaltsen K."/>
            <person name="Hafez N."/>
            <person name="Hagos B."/>
            <person name="Hall J."/>
            <person name="Henson C."/>
            <person name="Hollinger A."/>
            <person name="Honan T."/>
            <person name="Huard M.D."/>
            <person name="Hughes L."/>
            <person name="Hurhula B."/>
            <person name="Husby M.E."/>
            <person name="Kamat A."/>
            <person name="Kanga B."/>
            <person name="Kashin S."/>
            <person name="Khazanovich D."/>
            <person name="Kisner P."/>
            <person name="Lance K."/>
            <person name="Lara M."/>
            <person name="Lee W."/>
            <person name="Lennon N."/>
            <person name="Letendre F."/>
            <person name="LeVine R."/>
            <person name="Lipovsky A."/>
            <person name="Liu X."/>
            <person name="Liu J."/>
            <person name="Liu S."/>
            <person name="Lokyitsang T."/>
            <person name="Lokyitsang Y."/>
            <person name="Lubonja R."/>
            <person name="Lui A."/>
            <person name="MacDonald P."/>
            <person name="Magnisalis V."/>
            <person name="Maru K."/>
            <person name="Matthews C."/>
            <person name="McCusker W."/>
            <person name="McDonough S."/>
            <person name="Mehta T."/>
            <person name="Meldrim J."/>
            <person name="Meneus L."/>
            <person name="Mihai O."/>
            <person name="Mihalev A."/>
            <person name="Mihova T."/>
            <person name="Mittelman R."/>
            <person name="Mlenga V."/>
            <person name="Montmayeur A."/>
            <person name="Mulrain L."/>
            <person name="Navidi A."/>
            <person name="Naylor J."/>
            <person name="Negash T."/>
            <person name="Nguyen T."/>
            <person name="Nguyen N."/>
            <person name="Nicol R."/>
            <person name="Norbu C."/>
            <person name="Norbu N."/>
            <person name="Novod N."/>
            <person name="O'Neill B."/>
            <person name="Osman S."/>
            <person name="Markiewicz E."/>
            <person name="Oyono O.L."/>
            <person name="Patti C."/>
            <person name="Phunkhang P."/>
            <person name="Pierre F."/>
            <person name="Priest M."/>
            <person name="Raghuraman S."/>
            <person name="Rege F."/>
            <person name="Reyes R."/>
            <person name="Rise C."/>
            <person name="Rogov P."/>
            <person name="Ross K."/>
            <person name="Ryan E."/>
            <person name="Settipalli S."/>
            <person name="Shea T."/>
            <person name="Sherpa N."/>
            <person name="Shi L."/>
            <person name="Shih D."/>
            <person name="Sparrow T."/>
            <person name="Spaulding J."/>
            <person name="Stalker J."/>
            <person name="Stange-Thomann N."/>
            <person name="Stavropoulos S."/>
            <person name="Stone C."/>
            <person name="Strader C."/>
            <person name="Tesfaye S."/>
            <person name="Thomson T."/>
            <person name="Thoulutsang Y."/>
            <person name="Thoulutsang D."/>
            <person name="Topham K."/>
            <person name="Topping I."/>
            <person name="Tsamla T."/>
            <person name="Vassiliev H."/>
            <person name="Vo A."/>
            <person name="Wangchuk T."/>
            <person name="Wangdi T."/>
            <person name="Weiand M."/>
            <person name="Wilkinson J."/>
            <person name="Wilson A."/>
            <person name="Yadav S."/>
            <person name="Young G."/>
            <person name="Yu Q."/>
            <person name="Zembek L."/>
            <person name="Zhong D."/>
            <person name="Zimmer A."/>
            <person name="Zwirko Z."/>
            <person name="Jaffe D.B."/>
            <person name="Alvarez P."/>
            <person name="Brockman W."/>
            <person name="Butler J."/>
            <person name="Chin C."/>
            <person name="Gnerre S."/>
            <person name="Grabherr M."/>
            <person name="Kleber M."/>
            <person name="Mauceli E."/>
            <person name="MacCallum I."/>
        </authorList>
    </citation>
    <scope>NUCLEOTIDE SEQUENCE [LARGE SCALE GENOMIC DNA]</scope>
    <source>
        <strain evidence="10">Tucson 15287-2541.00</strain>
    </source>
</reference>
<dbReference type="KEGG" id="dgr:6564431"/>
<dbReference type="PANTHER" id="PTHR23235">
    <property type="entry name" value="KRUEPPEL-LIKE TRANSCRIPTION FACTOR"/>
    <property type="match status" value="1"/>
</dbReference>
<dbReference type="GO" id="GO:0000981">
    <property type="term" value="F:DNA-binding transcription factor activity, RNA polymerase II-specific"/>
    <property type="evidence" value="ECO:0007669"/>
    <property type="project" value="TreeGrafter"/>
</dbReference>
<accession>B4JF08</accession>
<keyword evidence="10" id="KW-1185">Reference proteome</keyword>
<evidence type="ECO:0000256" key="3">
    <source>
        <dbReference type="ARBA" id="ARBA00022771"/>
    </source>
</evidence>
<dbReference type="PANTHER" id="PTHR23235:SF142">
    <property type="entry name" value="ZINC FINGER PROTEIN 384"/>
    <property type="match status" value="1"/>
</dbReference>
<dbReference type="STRING" id="7222.B4JF08"/>
<dbReference type="PROSITE" id="PS00028">
    <property type="entry name" value="ZINC_FINGER_C2H2_1"/>
    <property type="match status" value="2"/>
</dbReference>
<evidence type="ECO:0000256" key="2">
    <source>
        <dbReference type="ARBA" id="ARBA00022737"/>
    </source>
</evidence>
<evidence type="ECO:0000256" key="5">
    <source>
        <dbReference type="ARBA" id="ARBA00023242"/>
    </source>
</evidence>
<evidence type="ECO:0000256" key="4">
    <source>
        <dbReference type="ARBA" id="ARBA00022833"/>
    </source>
</evidence>
<dbReference type="GO" id="GO:0000978">
    <property type="term" value="F:RNA polymerase II cis-regulatory region sequence-specific DNA binding"/>
    <property type="evidence" value="ECO:0007669"/>
    <property type="project" value="TreeGrafter"/>
</dbReference>
<dbReference type="EMBL" id="CH916369">
    <property type="protein sequence ID" value="EDV93289.1"/>
    <property type="molecule type" value="Genomic_DNA"/>
</dbReference>
<evidence type="ECO:0000259" key="8">
    <source>
        <dbReference type="PROSITE" id="PS50157"/>
    </source>
</evidence>
<sequence length="283" mass="33430">MPCHFRSMFSNRYNNKQERFYERYEAICRAIPNMPPMQRPQVNKSTIAYNKGRRKRYQDGMAEPSADWRTGDNVPIVERRRIELAGDIQLMDILYTPSSEFSHTVWPVEPADEEELSTSSANKRVQRNGTKLDRIKKLTRDIRCRKNKKEMETNKQVELQQNPVRAEQVQSDPVKKKVGGRRNKQPGEQFQCTECIKKFDNSWMLVAHMRTHTGEKPFVCPEQSCQKCFADRSNMRSHQRTMGHHVWKFQCGQCGKYFGQECYLKRHSLEACRKYLLTAKQRK</sequence>
<dbReference type="FunCoup" id="B4JF08">
    <property type="interactions" value="10"/>
</dbReference>
<dbReference type="Gene3D" id="3.30.160.60">
    <property type="entry name" value="Classic Zinc Finger"/>
    <property type="match status" value="2"/>
</dbReference>